<gene>
    <name evidence="4" type="ORF">CDQ92_14040</name>
</gene>
<dbReference type="Pfam" id="PF13356">
    <property type="entry name" value="Arm-DNA-bind_3"/>
    <property type="match status" value="1"/>
</dbReference>
<keyword evidence="2" id="KW-0229">DNA integration</keyword>
<name>A0A246JSP8_9SPHN</name>
<evidence type="ECO:0000313" key="5">
    <source>
        <dbReference type="Proteomes" id="UP000197361"/>
    </source>
</evidence>
<sequence length="77" mass="8594">MGANFSALDQFESGIEVAMLTVIQIQNLQPRAKPDKVSDAEGLFILVQPKGSLLWRLKYRIDGRETKLALGKYRTSA</sequence>
<dbReference type="PANTHER" id="PTHR30629:SF9">
    <property type="entry name" value="PROTEIN INTB-RELATED"/>
    <property type="match status" value="1"/>
</dbReference>
<dbReference type="InterPro" id="IPR038488">
    <property type="entry name" value="Integrase_DNA-bd_sf"/>
</dbReference>
<feature type="domain" description="Integrase DNA-binding" evidence="3">
    <location>
        <begin position="20"/>
        <end position="74"/>
    </location>
</feature>
<dbReference type="InterPro" id="IPR025166">
    <property type="entry name" value="Integrase_DNA_bind_dom"/>
</dbReference>
<comment type="similarity">
    <text evidence="1">Belongs to the 'phage' integrase family.</text>
</comment>
<comment type="caution">
    <text evidence="4">The sequence shown here is derived from an EMBL/GenBank/DDBJ whole genome shotgun (WGS) entry which is preliminary data.</text>
</comment>
<proteinExistence type="inferred from homology"/>
<dbReference type="PANTHER" id="PTHR30629">
    <property type="entry name" value="PROPHAGE INTEGRASE"/>
    <property type="match status" value="1"/>
</dbReference>
<organism evidence="4 5">
    <name type="scientific">Sphingopyxis bauzanensis</name>
    <dbReference type="NCBI Taxonomy" id="651663"/>
    <lineage>
        <taxon>Bacteria</taxon>
        <taxon>Pseudomonadati</taxon>
        <taxon>Pseudomonadota</taxon>
        <taxon>Alphaproteobacteria</taxon>
        <taxon>Sphingomonadales</taxon>
        <taxon>Sphingomonadaceae</taxon>
        <taxon>Sphingopyxis</taxon>
    </lineage>
</organism>
<protein>
    <recommendedName>
        <fullName evidence="3">Integrase DNA-binding domain-containing protein</fullName>
    </recommendedName>
</protein>
<accession>A0A246JSP8</accession>
<dbReference type="InterPro" id="IPR050808">
    <property type="entry name" value="Phage_Integrase"/>
</dbReference>
<dbReference type="GO" id="GO:0015074">
    <property type="term" value="P:DNA integration"/>
    <property type="evidence" value="ECO:0007669"/>
    <property type="project" value="UniProtKB-KW"/>
</dbReference>
<evidence type="ECO:0000256" key="1">
    <source>
        <dbReference type="ARBA" id="ARBA00008857"/>
    </source>
</evidence>
<evidence type="ECO:0000259" key="3">
    <source>
        <dbReference type="Pfam" id="PF13356"/>
    </source>
</evidence>
<evidence type="ECO:0000313" key="4">
    <source>
        <dbReference type="EMBL" id="OWQ95876.1"/>
    </source>
</evidence>
<dbReference type="EMBL" id="NISK01000003">
    <property type="protein sequence ID" value="OWQ95876.1"/>
    <property type="molecule type" value="Genomic_DNA"/>
</dbReference>
<keyword evidence="5" id="KW-1185">Reference proteome</keyword>
<dbReference type="Gene3D" id="3.30.160.390">
    <property type="entry name" value="Integrase, DNA-binding domain"/>
    <property type="match status" value="1"/>
</dbReference>
<evidence type="ECO:0000256" key="2">
    <source>
        <dbReference type="ARBA" id="ARBA00022908"/>
    </source>
</evidence>
<dbReference type="AlphaFoldDB" id="A0A246JSP8"/>
<reference evidence="4 5" key="1">
    <citation type="journal article" date="2010" name="Int. J. Syst. Evol. Microbiol.">
        <title>Sphingopyxis bauzanensis sp. nov., a psychrophilic bacterium isolated from soil.</title>
        <authorList>
            <person name="Zhang D.C."/>
            <person name="Liu H.C."/>
            <person name="Xin Y.H."/>
            <person name="Zhou Y.G."/>
            <person name="Schinner F."/>
            <person name="Margesin R."/>
        </authorList>
    </citation>
    <scope>NUCLEOTIDE SEQUENCE [LARGE SCALE GENOMIC DNA]</scope>
    <source>
        <strain evidence="4 5">DSM 22271</strain>
    </source>
</reference>
<dbReference type="Proteomes" id="UP000197361">
    <property type="component" value="Unassembled WGS sequence"/>
</dbReference>